<dbReference type="Gene3D" id="1.10.8.60">
    <property type="match status" value="1"/>
</dbReference>
<dbReference type="GO" id="GO:0000502">
    <property type="term" value="C:proteasome complex"/>
    <property type="evidence" value="ECO:0007669"/>
    <property type="project" value="UniProtKB-ARBA"/>
</dbReference>
<evidence type="ECO:0000256" key="2">
    <source>
        <dbReference type="ARBA" id="ARBA00022741"/>
    </source>
</evidence>
<dbReference type="InterPro" id="IPR003593">
    <property type="entry name" value="AAA+_ATPase"/>
</dbReference>
<evidence type="ECO:0000256" key="1">
    <source>
        <dbReference type="ARBA" id="ARBA00006914"/>
    </source>
</evidence>
<dbReference type="InterPro" id="IPR003960">
    <property type="entry name" value="ATPase_AAA_CS"/>
</dbReference>
<dbReference type="PROSITE" id="PS00674">
    <property type="entry name" value="AAA"/>
    <property type="match status" value="1"/>
</dbReference>
<organism evidence="7 8">
    <name type="scientific">Acacia crassicarpa</name>
    <name type="common">northern wattle</name>
    <dbReference type="NCBI Taxonomy" id="499986"/>
    <lineage>
        <taxon>Eukaryota</taxon>
        <taxon>Viridiplantae</taxon>
        <taxon>Streptophyta</taxon>
        <taxon>Embryophyta</taxon>
        <taxon>Tracheophyta</taxon>
        <taxon>Spermatophyta</taxon>
        <taxon>Magnoliopsida</taxon>
        <taxon>eudicotyledons</taxon>
        <taxon>Gunneridae</taxon>
        <taxon>Pentapetalae</taxon>
        <taxon>rosids</taxon>
        <taxon>fabids</taxon>
        <taxon>Fabales</taxon>
        <taxon>Fabaceae</taxon>
        <taxon>Caesalpinioideae</taxon>
        <taxon>mimosoid clade</taxon>
        <taxon>Acacieae</taxon>
        <taxon>Acacia</taxon>
    </lineage>
</organism>
<evidence type="ECO:0000259" key="6">
    <source>
        <dbReference type="SMART" id="SM00382"/>
    </source>
</evidence>
<dbReference type="AlphaFoldDB" id="A0AAE1N6W1"/>
<evidence type="ECO:0000256" key="4">
    <source>
        <dbReference type="RuleBase" id="RU003651"/>
    </source>
</evidence>
<sequence>MAILERLVRTSRLWRPISSLKILTPSACSRHITRPFSHKSAFSSEVFRSRGLPDAAGPYSMFPVVLAGIFGVGVLEMAYADTNESADESRKETAQSVPSSSPALPSSNEDLEGVAKKLRSQIMLKLVNRGISAASHPDFTVSVKGQKVSIKFQIPPASEVSHLLANLVSQLGVKTEENGGGSNMLIRAWDSTVAWQLTLSRPPKQKDIQGNPTDDDLCILIYYPIISPDKAEIEFIKHGSLSTEELDAFVSILEIAGKKLGQRRAPYRRPRGETEKVPSVDKSIANLESMGVRIYGLNEPQMGISNGEISWDNIAGYDNQKREIEDTILLALQRPEVYDDIARGTRHKYEATRPRAVLFEGPPGTGKTSCARVIASQAGVPLLYVPLEVVLSKYYGESEHLLGKVFSLANELPKGALIFLDEIDSFAADRDREMHEATRRILSVLLRQIDGFEQDKKVIVIGATNRKQDLDAALISRFDTMITFDLPDHDNRKEIAAKYAKHLTEPELDELARITGGMSGRDIKDVCLQAERSWASKIIRGTVSKDGDEACLPPLQEYKDSGSNRRKALLSAATNQKFRSSSSNCTGSQLDLI</sequence>
<protein>
    <recommendedName>
        <fullName evidence="6">AAA+ ATPase domain-containing protein</fullName>
    </recommendedName>
</protein>
<dbReference type="Proteomes" id="UP001293593">
    <property type="component" value="Unassembled WGS sequence"/>
</dbReference>
<dbReference type="Pfam" id="PF00004">
    <property type="entry name" value="AAA"/>
    <property type="match status" value="1"/>
</dbReference>
<proteinExistence type="inferred from homology"/>
<evidence type="ECO:0000256" key="5">
    <source>
        <dbReference type="SAM" id="MobiDB-lite"/>
    </source>
</evidence>
<dbReference type="SUPFAM" id="SSF52540">
    <property type="entry name" value="P-loop containing nucleoside triphosphate hydrolases"/>
    <property type="match status" value="1"/>
</dbReference>
<dbReference type="EMBL" id="JAWXYG010000001">
    <property type="protein sequence ID" value="KAK4284319.1"/>
    <property type="molecule type" value="Genomic_DNA"/>
</dbReference>
<feature type="domain" description="AAA+ ATPase" evidence="6">
    <location>
        <begin position="353"/>
        <end position="488"/>
    </location>
</feature>
<dbReference type="SMART" id="SM00382">
    <property type="entry name" value="AAA"/>
    <property type="match status" value="1"/>
</dbReference>
<dbReference type="InterPro" id="IPR027417">
    <property type="entry name" value="P-loop_NTPase"/>
</dbReference>
<dbReference type="InterPro" id="IPR003959">
    <property type="entry name" value="ATPase_AAA_core"/>
</dbReference>
<dbReference type="Gene3D" id="3.40.50.300">
    <property type="entry name" value="P-loop containing nucleotide triphosphate hydrolases"/>
    <property type="match status" value="1"/>
</dbReference>
<feature type="compositionally biased region" description="Low complexity" evidence="5">
    <location>
        <begin position="96"/>
        <end position="107"/>
    </location>
</feature>
<comment type="similarity">
    <text evidence="1 4">Belongs to the AAA ATPase family.</text>
</comment>
<comment type="caution">
    <text evidence="7">The sequence shown here is derived from an EMBL/GenBank/DDBJ whole genome shotgun (WGS) entry which is preliminary data.</text>
</comment>
<dbReference type="PANTHER" id="PTHR23073">
    <property type="entry name" value="26S PROTEASOME REGULATORY SUBUNIT"/>
    <property type="match status" value="1"/>
</dbReference>
<dbReference type="GO" id="GO:0005524">
    <property type="term" value="F:ATP binding"/>
    <property type="evidence" value="ECO:0007669"/>
    <property type="project" value="UniProtKB-KW"/>
</dbReference>
<keyword evidence="8" id="KW-1185">Reference proteome</keyword>
<accession>A0AAE1N6W1</accession>
<keyword evidence="3 4" id="KW-0067">ATP-binding</keyword>
<name>A0AAE1N6W1_9FABA</name>
<reference evidence="7" key="1">
    <citation type="submission" date="2023-10" db="EMBL/GenBank/DDBJ databases">
        <title>Chromosome-level genome of the transformable northern wattle, Acacia crassicarpa.</title>
        <authorList>
            <person name="Massaro I."/>
            <person name="Sinha N.R."/>
            <person name="Poethig S."/>
            <person name="Leichty A.R."/>
        </authorList>
    </citation>
    <scope>NUCLEOTIDE SEQUENCE</scope>
    <source>
        <strain evidence="7">Acra3RX</strain>
        <tissue evidence="7">Leaf</tissue>
    </source>
</reference>
<dbReference type="InterPro" id="IPR050221">
    <property type="entry name" value="26S_Proteasome_ATPase"/>
</dbReference>
<evidence type="ECO:0000313" key="7">
    <source>
        <dbReference type="EMBL" id="KAK4284319.1"/>
    </source>
</evidence>
<dbReference type="GO" id="GO:0016887">
    <property type="term" value="F:ATP hydrolysis activity"/>
    <property type="evidence" value="ECO:0007669"/>
    <property type="project" value="InterPro"/>
</dbReference>
<evidence type="ECO:0000256" key="3">
    <source>
        <dbReference type="ARBA" id="ARBA00022840"/>
    </source>
</evidence>
<gene>
    <name evidence="7" type="ORF">QN277_001171</name>
</gene>
<keyword evidence="2 4" id="KW-0547">Nucleotide-binding</keyword>
<evidence type="ECO:0000313" key="8">
    <source>
        <dbReference type="Proteomes" id="UP001293593"/>
    </source>
</evidence>
<dbReference type="CDD" id="cd19481">
    <property type="entry name" value="RecA-like_protease"/>
    <property type="match status" value="1"/>
</dbReference>
<feature type="region of interest" description="Disordered" evidence="5">
    <location>
        <begin position="85"/>
        <end position="110"/>
    </location>
</feature>